<sequence length="321" mass="37599">MTFVYLDQAPWINLRERDEDDETRQLIEQQAQSGDITIQLLQTLFAETGKHRNKSVREHHIEYLFDVSRGHVLRNFQDVKHIEKRNYAQRFLGYEFNLAEEVRGKGAADMYGNPKLEIDGEDVLKSDSFDKETKREFRELLQSRKGFSLLADESFSEMVKEHHQRREEELVEIIEDTRGQMDDRFEDNSRRRRVETHSYFANYVLPDVISSVVNSGGWISFQKFDFEKYVQQGDEEVEQLFRCFPATYCYLTLSTRRDTEKSREAKPNDIYDIFSLAVAIPYSDIVVTEGLWVTQAKRAGLGEIFDTELLTSIDELADVLS</sequence>
<proteinExistence type="predicted"/>
<evidence type="ECO:0000313" key="2">
    <source>
        <dbReference type="Proteomes" id="UP001596328"/>
    </source>
</evidence>
<keyword evidence="2" id="KW-1185">Reference proteome</keyword>
<protein>
    <submittedName>
        <fullName evidence="1">Uncharacterized protein</fullName>
    </submittedName>
</protein>
<dbReference type="AlphaFoldDB" id="A0ABD5RVP6"/>
<organism evidence="1 2">
    <name type="scientific">Halobium palmae</name>
    <dbReference type="NCBI Taxonomy" id="1776492"/>
    <lineage>
        <taxon>Archaea</taxon>
        <taxon>Methanobacteriati</taxon>
        <taxon>Methanobacteriota</taxon>
        <taxon>Stenosarchaea group</taxon>
        <taxon>Halobacteria</taxon>
        <taxon>Halobacteriales</taxon>
        <taxon>Haloferacaceae</taxon>
        <taxon>Halobium</taxon>
    </lineage>
</organism>
<dbReference type="Proteomes" id="UP001596328">
    <property type="component" value="Unassembled WGS sequence"/>
</dbReference>
<evidence type="ECO:0000313" key="1">
    <source>
        <dbReference type="EMBL" id="MFC6723206.1"/>
    </source>
</evidence>
<accession>A0ABD5RVP6</accession>
<comment type="caution">
    <text evidence="1">The sequence shown here is derived from an EMBL/GenBank/DDBJ whole genome shotgun (WGS) entry which is preliminary data.</text>
</comment>
<name>A0ABD5RVP6_9EURY</name>
<gene>
    <name evidence="1" type="ORF">ACFQE1_02115</name>
</gene>
<reference evidence="1 2" key="1">
    <citation type="journal article" date="2019" name="Int. J. Syst. Evol. Microbiol.">
        <title>The Global Catalogue of Microorganisms (GCM) 10K type strain sequencing project: providing services to taxonomists for standard genome sequencing and annotation.</title>
        <authorList>
            <consortium name="The Broad Institute Genomics Platform"/>
            <consortium name="The Broad Institute Genome Sequencing Center for Infectious Disease"/>
            <person name="Wu L."/>
            <person name="Ma J."/>
        </authorList>
    </citation>
    <scope>NUCLEOTIDE SEQUENCE [LARGE SCALE GENOMIC DNA]</scope>
    <source>
        <strain evidence="1 2">NBRC 111368</strain>
    </source>
</reference>
<dbReference type="EMBL" id="JBHSWU010000007">
    <property type="protein sequence ID" value="MFC6723206.1"/>
    <property type="molecule type" value="Genomic_DNA"/>
</dbReference>